<evidence type="ECO:0000313" key="1">
    <source>
        <dbReference type="EMBL" id="GAA4071179.1"/>
    </source>
</evidence>
<accession>A0ABP7VQ30</accession>
<evidence type="ECO:0008006" key="3">
    <source>
        <dbReference type="Google" id="ProtNLM"/>
    </source>
</evidence>
<comment type="caution">
    <text evidence="1">The sequence shown here is derived from an EMBL/GenBank/DDBJ whole genome shotgun (WGS) entry which is preliminary data.</text>
</comment>
<dbReference type="SUPFAM" id="SSF69754">
    <property type="entry name" value="Ribosome binding protein Y (YfiA homologue)"/>
    <property type="match status" value="1"/>
</dbReference>
<evidence type="ECO:0000313" key="2">
    <source>
        <dbReference type="Proteomes" id="UP001500683"/>
    </source>
</evidence>
<protein>
    <recommendedName>
        <fullName evidence="3">HPF/RaiA family ribosome-associated protein</fullName>
    </recommendedName>
</protein>
<dbReference type="Gene3D" id="3.30.160.100">
    <property type="entry name" value="Ribosome hibernation promotion factor-like"/>
    <property type="match status" value="1"/>
</dbReference>
<dbReference type="RefSeq" id="WP_344946457.1">
    <property type="nucleotide sequence ID" value="NZ_BAAAZG010000017.1"/>
</dbReference>
<keyword evidence="2" id="KW-1185">Reference proteome</keyword>
<reference evidence="2" key="1">
    <citation type="journal article" date="2019" name="Int. J. Syst. Evol. Microbiol.">
        <title>The Global Catalogue of Microorganisms (GCM) 10K type strain sequencing project: providing services to taxonomists for standard genome sequencing and annotation.</title>
        <authorList>
            <consortium name="The Broad Institute Genomics Platform"/>
            <consortium name="The Broad Institute Genome Sequencing Center for Infectious Disease"/>
            <person name="Wu L."/>
            <person name="Ma J."/>
        </authorList>
    </citation>
    <scope>NUCLEOTIDE SEQUENCE [LARGE SCALE GENOMIC DNA]</scope>
    <source>
        <strain evidence="2">JCM 16702</strain>
    </source>
</reference>
<dbReference type="EMBL" id="BAAAZG010000017">
    <property type="protein sequence ID" value="GAA4071179.1"/>
    <property type="molecule type" value="Genomic_DNA"/>
</dbReference>
<dbReference type="Proteomes" id="UP001500683">
    <property type="component" value="Unassembled WGS sequence"/>
</dbReference>
<name>A0ABP7VQ30_9ACTN</name>
<sequence>MNLTRHELPEPAFLTSGKVGEAERAAATDAVHEALAGTRERVRSVRVTLSVVEDPSLPRPALAQAVVEIDGRRLRAQAAAPDLTEAIDLMRRRLTVRTAHLRAG</sequence>
<proteinExistence type="predicted"/>
<dbReference type="InterPro" id="IPR036567">
    <property type="entry name" value="RHF-like"/>
</dbReference>
<organism evidence="1 2">
    <name type="scientific">Actinomadura miaoliensis</name>
    <dbReference type="NCBI Taxonomy" id="430685"/>
    <lineage>
        <taxon>Bacteria</taxon>
        <taxon>Bacillati</taxon>
        <taxon>Actinomycetota</taxon>
        <taxon>Actinomycetes</taxon>
        <taxon>Streptosporangiales</taxon>
        <taxon>Thermomonosporaceae</taxon>
        <taxon>Actinomadura</taxon>
    </lineage>
</organism>
<gene>
    <name evidence="1" type="ORF">GCM10022214_28640</name>
</gene>